<accession>A0ABU5EH05</accession>
<name>A0ABU5EH05_9PROT</name>
<gene>
    <name evidence="2" type="ORF">SMD27_21525</name>
</gene>
<evidence type="ECO:0000259" key="1">
    <source>
        <dbReference type="Pfam" id="PF09823"/>
    </source>
</evidence>
<comment type="caution">
    <text evidence="2">The sequence shown here is derived from an EMBL/GenBank/DDBJ whole genome shotgun (WGS) entry which is preliminary data.</text>
</comment>
<dbReference type="Pfam" id="PF04411">
    <property type="entry name" value="PDDEXK_7"/>
    <property type="match status" value="1"/>
</dbReference>
<dbReference type="Pfam" id="PF09823">
    <property type="entry name" value="DUF2357"/>
    <property type="match status" value="1"/>
</dbReference>
<keyword evidence="3" id="KW-1185">Reference proteome</keyword>
<evidence type="ECO:0000313" key="3">
    <source>
        <dbReference type="Proteomes" id="UP001279642"/>
    </source>
</evidence>
<proteinExistence type="predicted"/>
<dbReference type="Proteomes" id="UP001279642">
    <property type="component" value="Unassembled WGS sequence"/>
</dbReference>
<reference evidence="2 3" key="1">
    <citation type="journal article" date="2016" name="Antonie Van Leeuwenhoek">
        <title>Dongia soli sp. nov., isolated from soil from Dokdo, Korea.</title>
        <authorList>
            <person name="Kim D.U."/>
            <person name="Lee H."/>
            <person name="Kim H."/>
            <person name="Kim S.G."/>
            <person name="Ka J.O."/>
        </authorList>
    </citation>
    <scope>NUCLEOTIDE SEQUENCE [LARGE SCALE GENOMIC DNA]</scope>
    <source>
        <strain evidence="2 3">D78</strain>
    </source>
</reference>
<dbReference type="EMBL" id="JAXCLW010000010">
    <property type="protein sequence ID" value="MDY0885435.1"/>
    <property type="molecule type" value="Genomic_DNA"/>
</dbReference>
<protein>
    <submittedName>
        <fullName evidence="2">DUF2357 domain-containing protein</fullName>
    </submittedName>
</protein>
<dbReference type="InterPro" id="IPR007505">
    <property type="entry name" value="PDDEXK_7"/>
</dbReference>
<dbReference type="RefSeq" id="WP_320510510.1">
    <property type="nucleotide sequence ID" value="NZ_JAXCLW010000010.1"/>
</dbReference>
<evidence type="ECO:0000313" key="2">
    <source>
        <dbReference type="EMBL" id="MDY0885435.1"/>
    </source>
</evidence>
<dbReference type="InterPro" id="IPR018633">
    <property type="entry name" value="DUF2357"/>
</dbReference>
<feature type="domain" description="DUF2357" evidence="1">
    <location>
        <begin position="75"/>
        <end position="327"/>
    </location>
</feature>
<sequence length="552" mass="61545">MATLFMRSETSGAYWQIWPQQAPVEPGTVHETGSYVFELHGDGVAADADLLIDEVRLEALRSKPPAAVRWRWQPGFHAGTVQAELRMPGMGPRRFEVITDPDRRKLSRDDFDVMLREILNDTFALFSLSSFRKSVARGSGSRPPALARLEFLRSRIDELEEAVAAIARRPRHALAGDEIILPYHRASRATGPDILRSLRSGRVLREADGVTGLPSSLHGFLPARIRTRRRVSSLDLPEHRQMAACLQSWASWLGVAADLLERNLPVDDDEGCNNRMSWSSRCRQLARRVGSLRASPLFAEAGDAEPRLTMSPVFRNDPLYGRFYRIWQDIERGIAAVFGDFLDLPLARTFELYELWCFLRLIHAAIAEFGSDSVNIGKLFSTDTSGGVTVKATAITIGTGSGWKISFQRQYREFWLEPEKRGSYSRTMIPDIVMTREESGGDPGQLIVLDAKYRINENLNDALSSIHMYRDALVGEMAGGETSGIVRAAYLLTPHVPLLQTGYRETPLPGRLFHPLYRGAFRFGAVTLKPGTPLPEIQSALRSIIADAGAEA</sequence>
<organism evidence="2 3">
    <name type="scientific">Dongia soli</name>
    <dbReference type="NCBI Taxonomy" id="600628"/>
    <lineage>
        <taxon>Bacteria</taxon>
        <taxon>Pseudomonadati</taxon>
        <taxon>Pseudomonadota</taxon>
        <taxon>Alphaproteobacteria</taxon>
        <taxon>Rhodospirillales</taxon>
        <taxon>Dongiaceae</taxon>
        <taxon>Dongia</taxon>
    </lineage>
</organism>